<dbReference type="EMBL" id="CADEHS020000008">
    <property type="protein sequence ID" value="CAG9945087.1"/>
    <property type="molecule type" value="Genomic_DNA"/>
</dbReference>
<evidence type="ECO:0000313" key="2">
    <source>
        <dbReference type="Proteomes" id="UP000836387"/>
    </source>
</evidence>
<evidence type="ECO:0000313" key="1">
    <source>
        <dbReference type="EMBL" id="CAG9945087.1"/>
    </source>
</evidence>
<reference evidence="1" key="2">
    <citation type="submission" date="2021-10" db="EMBL/GenBank/DDBJ databases">
        <authorList>
            <person name="Piombo E."/>
        </authorList>
    </citation>
    <scope>NUCLEOTIDE SEQUENCE</scope>
</reference>
<protein>
    <submittedName>
        <fullName evidence="1">Uncharacterized protein</fullName>
    </submittedName>
</protein>
<organism evidence="1 2">
    <name type="scientific">Clonostachys rosea f. rosea IK726</name>
    <dbReference type="NCBI Taxonomy" id="1349383"/>
    <lineage>
        <taxon>Eukaryota</taxon>
        <taxon>Fungi</taxon>
        <taxon>Dikarya</taxon>
        <taxon>Ascomycota</taxon>
        <taxon>Pezizomycotina</taxon>
        <taxon>Sordariomycetes</taxon>
        <taxon>Hypocreomycetidae</taxon>
        <taxon>Hypocreales</taxon>
        <taxon>Bionectriaceae</taxon>
        <taxon>Clonostachys</taxon>
    </lineage>
</organism>
<reference evidence="1" key="1">
    <citation type="submission" date="2020-04" db="EMBL/GenBank/DDBJ databases">
        <authorList>
            <person name="Broberg M."/>
        </authorList>
    </citation>
    <scope>NUCLEOTIDE SEQUENCE</scope>
</reference>
<sequence length="512" mass="57373">MDHISDENQWWTAPELEPDRTWKKPEVLIMCTPIFPEVSSSASAYDVANRRWYELNIDTVVRDAEDWMSDVITKHIKAYHSRHGTLPDFNVINTTREESTTTFEKKLNRVVARLIKGNFCYSRGESDILPTTTFDQIKNKVHLSCSADRCTWQGYDCVFKRVEFQEDLEVMEREIRQREKLLRALDEDPKTGRFHVLPILAVVLKSSDTDEVLGLLMPYGGPSLEDLAGGYQYGMGYRGDDEDEDGETEGDVKKTDGEELASLPRLHITETQIQALVVALWELARAGVVHGDITDRNTLCMEDGQLVFIDLGDVAPDYQGDAHAMGLMIRWVLERVDWNAPTMERVRRITNPLITVSYHYPYSPYLVVKRVAATQTSRLLLALEDILDGVDRALDLGLGLADPHLDLVRLGVPVRVIILVDNGLHLLDLTAGCPLALGRLLVADHDSAVAAGRSLELTPGPFLHVRQHLVGLVFWHLLEVLGAGGFGKYAPGIFSRVDKGFVARFDGNGLGD</sequence>
<dbReference type="Proteomes" id="UP000836387">
    <property type="component" value="Unassembled WGS sequence"/>
</dbReference>
<gene>
    <name evidence="1" type="ORF">CRV2_00011180</name>
</gene>
<keyword evidence="2" id="KW-1185">Reference proteome</keyword>
<comment type="caution">
    <text evidence="1">The sequence shown here is derived from an EMBL/GenBank/DDBJ whole genome shotgun (WGS) entry which is preliminary data.</text>
</comment>
<accession>A0ACA9TW51</accession>
<name>A0ACA9TW51_BIOOC</name>
<proteinExistence type="predicted"/>